<proteinExistence type="predicted"/>
<accession>A0A285MXR9</accession>
<name>A0A285MXR9_9FLAO</name>
<evidence type="ECO:0000313" key="1">
    <source>
        <dbReference type="EMBL" id="SNZ00596.1"/>
    </source>
</evidence>
<protein>
    <submittedName>
        <fullName evidence="1">Uncharacterized protein</fullName>
    </submittedName>
</protein>
<dbReference type="AlphaFoldDB" id="A0A285MXR9"/>
<gene>
    <name evidence="1" type="ORF">SAMN06265377_2420</name>
</gene>
<reference evidence="2" key="1">
    <citation type="submission" date="2017-09" db="EMBL/GenBank/DDBJ databases">
        <authorList>
            <person name="Varghese N."/>
            <person name="Submissions S."/>
        </authorList>
    </citation>
    <scope>NUCLEOTIDE SEQUENCE [LARGE SCALE GENOMIC DNA]</scope>
    <source>
        <strain evidence="2">DSM 25885</strain>
    </source>
</reference>
<sequence>MDVEYEFVEVTFITKIDRKITPISAKPLRA</sequence>
<organism evidence="1 2">
    <name type="scientific">Flagellimonas pacifica</name>
    <dbReference type="NCBI Taxonomy" id="1247520"/>
    <lineage>
        <taxon>Bacteria</taxon>
        <taxon>Pseudomonadati</taxon>
        <taxon>Bacteroidota</taxon>
        <taxon>Flavobacteriia</taxon>
        <taxon>Flavobacteriales</taxon>
        <taxon>Flavobacteriaceae</taxon>
        <taxon>Flagellimonas</taxon>
    </lineage>
</organism>
<evidence type="ECO:0000313" key="2">
    <source>
        <dbReference type="Proteomes" id="UP000219048"/>
    </source>
</evidence>
<keyword evidence="2" id="KW-1185">Reference proteome</keyword>
<dbReference type="Proteomes" id="UP000219048">
    <property type="component" value="Unassembled WGS sequence"/>
</dbReference>
<dbReference type="EMBL" id="OBEH01000003">
    <property type="protein sequence ID" value="SNZ00596.1"/>
    <property type="molecule type" value="Genomic_DNA"/>
</dbReference>